<keyword evidence="3" id="KW-0804">Transcription</keyword>
<protein>
    <submittedName>
        <fullName evidence="6">Transcriptional regulator, IclR family</fullName>
    </submittedName>
</protein>
<dbReference type="GO" id="GO:0003700">
    <property type="term" value="F:DNA-binding transcription factor activity"/>
    <property type="evidence" value="ECO:0007669"/>
    <property type="project" value="TreeGrafter"/>
</dbReference>
<dbReference type="EMBL" id="FNWL01000001">
    <property type="protein sequence ID" value="SEH13475.1"/>
    <property type="molecule type" value="Genomic_DNA"/>
</dbReference>
<dbReference type="Gene3D" id="3.30.450.40">
    <property type="match status" value="1"/>
</dbReference>
<dbReference type="InterPro" id="IPR036390">
    <property type="entry name" value="WH_DNA-bd_sf"/>
</dbReference>
<evidence type="ECO:0000256" key="2">
    <source>
        <dbReference type="ARBA" id="ARBA00023125"/>
    </source>
</evidence>
<name>A0A1H6FUL7_9EURY</name>
<keyword evidence="1" id="KW-0805">Transcription regulation</keyword>
<evidence type="ECO:0000256" key="3">
    <source>
        <dbReference type="ARBA" id="ARBA00023163"/>
    </source>
</evidence>
<dbReference type="OrthoDB" id="14763at2157"/>
<dbReference type="PANTHER" id="PTHR30136">
    <property type="entry name" value="HELIX-TURN-HELIX TRANSCRIPTIONAL REGULATOR, ICLR FAMILY"/>
    <property type="match status" value="1"/>
</dbReference>
<dbReference type="PANTHER" id="PTHR30136:SF35">
    <property type="entry name" value="HTH-TYPE TRANSCRIPTIONAL REGULATOR RV1719"/>
    <property type="match status" value="1"/>
</dbReference>
<evidence type="ECO:0000259" key="5">
    <source>
        <dbReference type="PROSITE" id="PS51078"/>
    </source>
</evidence>
<dbReference type="GO" id="GO:0045892">
    <property type="term" value="P:negative regulation of DNA-templated transcription"/>
    <property type="evidence" value="ECO:0007669"/>
    <property type="project" value="TreeGrafter"/>
</dbReference>
<dbReference type="Gene3D" id="1.10.10.10">
    <property type="entry name" value="Winged helix-like DNA-binding domain superfamily/Winged helix DNA-binding domain"/>
    <property type="match status" value="1"/>
</dbReference>
<proteinExistence type="predicted"/>
<dbReference type="InterPro" id="IPR014757">
    <property type="entry name" value="Tscrpt_reg_IclR_C"/>
</dbReference>
<dbReference type="AlphaFoldDB" id="A0A1H6FUL7"/>
<dbReference type="SUPFAM" id="SSF55781">
    <property type="entry name" value="GAF domain-like"/>
    <property type="match status" value="1"/>
</dbReference>
<dbReference type="InterPro" id="IPR005471">
    <property type="entry name" value="Tscrpt_reg_IclR_N"/>
</dbReference>
<dbReference type="GO" id="GO:0003677">
    <property type="term" value="F:DNA binding"/>
    <property type="evidence" value="ECO:0007669"/>
    <property type="project" value="UniProtKB-KW"/>
</dbReference>
<dbReference type="SMART" id="SM00346">
    <property type="entry name" value="HTH_ICLR"/>
    <property type="match status" value="1"/>
</dbReference>
<feature type="domain" description="HTH iclR-type" evidence="4">
    <location>
        <begin position="12"/>
        <end position="71"/>
    </location>
</feature>
<organism evidence="6 7">
    <name type="scientific">Natronorubrum sediminis</name>
    <dbReference type="NCBI Taxonomy" id="640943"/>
    <lineage>
        <taxon>Archaea</taxon>
        <taxon>Methanobacteriati</taxon>
        <taxon>Methanobacteriota</taxon>
        <taxon>Stenosarchaea group</taxon>
        <taxon>Halobacteria</taxon>
        <taxon>Halobacteriales</taxon>
        <taxon>Natrialbaceae</taxon>
        <taxon>Natronorubrum</taxon>
    </lineage>
</organism>
<dbReference type="RefSeq" id="WP_090506460.1">
    <property type="nucleotide sequence ID" value="NZ_FNWL01000001.1"/>
</dbReference>
<dbReference type="InterPro" id="IPR029016">
    <property type="entry name" value="GAF-like_dom_sf"/>
</dbReference>
<gene>
    <name evidence="6" type="ORF">SAMN04487967_1398</name>
</gene>
<dbReference type="PROSITE" id="PS51077">
    <property type="entry name" value="HTH_ICLR"/>
    <property type="match status" value="1"/>
</dbReference>
<evidence type="ECO:0000313" key="7">
    <source>
        <dbReference type="Proteomes" id="UP000199112"/>
    </source>
</evidence>
<dbReference type="Proteomes" id="UP000199112">
    <property type="component" value="Unassembled WGS sequence"/>
</dbReference>
<evidence type="ECO:0000313" key="6">
    <source>
        <dbReference type="EMBL" id="SEH13475.1"/>
    </source>
</evidence>
<dbReference type="PROSITE" id="PS51078">
    <property type="entry name" value="ICLR_ED"/>
    <property type="match status" value="1"/>
</dbReference>
<reference evidence="7" key="1">
    <citation type="submission" date="2016-10" db="EMBL/GenBank/DDBJ databases">
        <authorList>
            <person name="Varghese N."/>
            <person name="Submissions S."/>
        </authorList>
    </citation>
    <scope>NUCLEOTIDE SEQUENCE [LARGE SCALE GENOMIC DNA]</scope>
    <source>
        <strain evidence="7">CGMCC 1.8981</strain>
    </source>
</reference>
<accession>A0A1H6FUL7</accession>
<evidence type="ECO:0000256" key="1">
    <source>
        <dbReference type="ARBA" id="ARBA00023015"/>
    </source>
</evidence>
<dbReference type="Pfam" id="PF01614">
    <property type="entry name" value="IclR_C"/>
    <property type="match status" value="1"/>
</dbReference>
<dbReference type="Pfam" id="PF09339">
    <property type="entry name" value="HTH_IclR"/>
    <property type="match status" value="1"/>
</dbReference>
<sequence length="258" mass="28802">MQQDSEENATEVKSVTKTLAIIETLQGLDGGRVTEVANELTWPKSTVYNHMETLEQCGYLVKEGDIYNLSLRFMDLGEYVKNRDEVYSLVEPRIEALAERTGERVQFVGEEHGKCVFIRIAMGDNAVSTGSRLGRRRKMLHATASGKSLLAFMPESESEAIIESIDLPKLTPNTITERDELHEHLEEIRDHGCAFNYEEHIKGLRAVAAPVKRQDGTVVGSISVSGPAHRMSGDYFTDELPSTILGVCNEIELDIVYQ</sequence>
<dbReference type="InterPro" id="IPR036388">
    <property type="entry name" value="WH-like_DNA-bd_sf"/>
</dbReference>
<dbReference type="SUPFAM" id="SSF46785">
    <property type="entry name" value="Winged helix' DNA-binding domain"/>
    <property type="match status" value="1"/>
</dbReference>
<feature type="domain" description="IclR-ED" evidence="5">
    <location>
        <begin position="72"/>
        <end position="257"/>
    </location>
</feature>
<evidence type="ECO:0000259" key="4">
    <source>
        <dbReference type="PROSITE" id="PS51077"/>
    </source>
</evidence>
<keyword evidence="2" id="KW-0238">DNA-binding</keyword>
<dbReference type="InterPro" id="IPR050707">
    <property type="entry name" value="HTH_MetabolicPath_Reg"/>
</dbReference>
<keyword evidence="7" id="KW-1185">Reference proteome</keyword>